<dbReference type="Proteomes" id="UP000610746">
    <property type="component" value="Unassembled WGS sequence"/>
</dbReference>
<dbReference type="EMBL" id="JABSNO010000045">
    <property type="protein sequence ID" value="NRS94101.1"/>
    <property type="molecule type" value="Genomic_DNA"/>
</dbReference>
<gene>
    <name evidence="1" type="ORF">HNQ03_003201</name>
</gene>
<dbReference type="RefSeq" id="WP_173780628.1">
    <property type="nucleotide sequence ID" value="NZ_JABSNO010000045.1"/>
</dbReference>
<dbReference type="PROSITE" id="PS51257">
    <property type="entry name" value="PROKAR_LIPOPROTEIN"/>
    <property type="match status" value="1"/>
</dbReference>
<dbReference type="AlphaFoldDB" id="A0A8J8GAT8"/>
<comment type="caution">
    <text evidence="1">The sequence shown here is derived from an EMBL/GenBank/DDBJ whole genome shotgun (WGS) entry which is preliminary data.</text>
</comment>
<reference evidence="1" key="1">
    <citation type="submission" date="2020-05" db="EMBL/GenBank/DDBJ databases">
        <title>Genomic Encyclopedia of Type Strains, Phase IV (KMG-V): Genome sequencing to study the core and pangenomes of soil and plant-associated prokaryotes.</title>
        <authorList>
            <person name="Whitman W."/>
        </authorList>
    </citation>
    <scope>NUCLEOTIDE SEQUENCE</scope>
    <source>
        <strain evidence="1">16F</strain>
    </source>
</reference>
<name>A0A8J8GAT8_9FLAO</name>
<sequence length="342" mass="40018">MRKLLVIFCAGISFLGCSQKEKTLASKDTKVTYDINKHIFPEAKHITEDNFVYELNSQIKHYNNEPIYYFRIHKQNCLIEVYVNDIFNNDDYELSNYITPINIYPILKSGKQEVTVKMYPVGNLINEDLGRENAPPSTTLSDNAEVEIEVIMMDNKSKKRFDDEKSIVKHMNPKEVAGKEYYEFSFTFDADVPYEFEGWTKGQDLRKLDQDLVREKAEEFYKMVGEIHVKNDLDSELKIVYPSTIRIRQVLYKDNNIKKLFEEYKEYVVDDYNQLPIINYTLQYMGNGKLLRLITNNLDTNLRGGGALKLEYGKDKDIFQPGITLFLPEGRDLATQGFMMWK</sequence>
<proteinExistence type="predicted"/>
<evidence type="ECO:0000313" key="2">
    <source>
        <dbReference type="Proteomes" id="UP000610746"/>
    </source>
</evidence>
<protein>
    <submittedName>
        <fullName evidence="1">Uncharacterized protein</fullName>
    </submittedName>
</protein>
<keyword evidence="2" id="KW-1185">Reference proteome</keyword>
<accession>A0A8J8GAT8</accession>
<organism evidence="1 2">
    <name type="scientific">Frigoriflavimonas asaccharolytica</name>
    <dbReference type="NCBI Taxonomy" id="2735899"/>
    <lineage>
        <taxon>Bacteria</taxon>
        <taxon>Pseudomonadati</taxon>
        <taxon>Bacteroidota</taxon>
        <taxon>Flavobacteriia</taxon>
        <taxon>Flavobacteriales</taxon>
        <taxon>Weeksellaceae</taxon>
        <taxon>Frigoriflavimonas</taxon>
    </lineage>
</organism>
<evidence type="ECO:0000313" key="1">
    <source>
        <dbReference type="EMBL" id="NRS94101.1"/>
    </source>
</evidence>